<evidence type="ECO:0000259" key="10">
    <source>
        <dbReference type="Pfam" id="PF23559"/>
    </source>
</evidence>
<reference evidence="12 13" key="1">
    <citation type="submission" date="2023-10" db="EMBL/GenBank/DDBJ databases">
        <title>Chromosome-scale genome assembly provides insights into flower coloration mechanisms of Canna indica.</title>
        <authorList>
            <person name="Li C."/>
        </authorList>
    </citation>
    <scope>NUCLEOTIDE SEQUENCE [LARGE SCALE GENOMIC DNA]</scope>
    <source>
        <tissue evidence="12">Flower</tissue>
    </source>
</reference>
<dbReference type="PRINTS" id="PR00364">
    <property type="entry name" value="DISEASERSIST"/>
</dbReference>
<keyword evidence="2" id="KW-0433">Leucine-rich repeat</keyword>
<evidence type="ECO:0000313" key="12">
    <source>
        <dbReference type="EMBL" id="WOK98800.1"/>
    </source>
</evidence>
<dbReference type="EMBL" id="CP136891">
    <property type="protein sequence ID" value="WOK98800.1"/>
    <property type="molecule type" value="Genomic_DNA"/>
</dbReference>
<dbReference type="Proteomes" id="UP001327560">
    <property type="component" value="Chromosome 2"/>
</dbReference>
<feature type="domain" description="Disease resistance protein winged helix" evidence="10">
    <location>
        <begin position="425"/>
        <end position="496"/>
    </location>
</feature>
<proteinExistence type="inferred from homology"/>
<dbReference type="SMART" id="SM00369">
    <property type="entry name" value="LRR_TYP"/>
    <property type="match status" value="3"/>
</dbReference>
<dbReference type="Pfam" id="PF18052">
    <property type="entry name" value="Rx_N"/>
    <property type="match status" value="1"/>
</dbReference>
<dbReference type="PANTHER" id="PTHR36766:SF70">
    <property type="entry name" value="DISEASE RESISTANCE PROTEIN RGA4"/>
    <property type="match status" value="1"/>
</dbReference>
<dbReference type="Pfam" id="PF23559">
    <property type="entry name" value="WHD_DRP"/>
    <property type="match status" value="1"/>
</dbReference>
<organism evidence="12 13">
    <name type="scientific">Canna indica</name>
    <name type="common">Indian-shot</name>
    <dbReference type="NCBI Taxonomy" id="4628"/>
    <lineage>
        <taxon>Eukaryota</taxon>
        <taxon>Viridiplantae</taxon>
        <taxon>Streptophyta</taxon>
        <taxon>Embryophyta</taxon>
        <taxon>Tracheophyta</taxon>
        <taxon>Spermatophyta</taxon>
        <taxon>Magnoliopsida</taxon>
        <taxon>Liliopsida</taxon>
        <taxon>Zingiberales</taxon>
        <taxon>Cannaceae</taxon>
        <taxon>Canna</taxon>
    </lineage>
</organism>
<protein>
    <submittedName>
        <fullName evidence="12">Disease resistance protein RGA3</fullName>
    </submittedName>
</protein>
<feature type="domain" description="Disease resistance R13L4/SHOC-2-like LRR" evidence="11">
    <location>
        <begin position="559"/>
        <end position="849"/>
    </location>
</feature>
<evidence type="ECO:0000259" key="9">
    <source>
        <dbReference type="Pfam" id="PF18052"/>
    </source>
</evidence>
<dbReference type="InterPro" id="IPR027417">
    <property type="entry name" value="P-loop_NTPase"/>
</dbReference>
<dbReference type="InterPro" id="IPR041118">
    <property type="entry name" value="Rx_N"/>
</dbReference>
<keyword evidence="3" id="KW-0677">Repeat</keyword>
<dbReference type="InterPro" id="IPR042197">
    <property type="entry name" value="Apaf_helical"/>
</dbReference>
<keyword evidence="5" id="KW-0611">Plant defense</keyword>
<comment type="similarity">
    <text evidence="1">Belongs to the disease resistance NB-LRR family.</text>
</comment>
<dbReference type="GO" id="GO:0002758">
    <property type="term" value="P:innate immune response-activating signaling pathway"/>
    <property type="evidence" value="ECO:0007669"/>
    <property type="project" value="UniProtKB-ARBA"/>
</dbReference>
<dbReference type="InterPro" id="IPR036388">
    <property type="entry name" value="WH-like_DNA-bd_sf"/>
</dbReference>
<dbReference type="Gene3D" id="1.20.5.4130">
    <property type="match status" value="1"/>
</dbReference>
<evidence type="ECO:0000256" key="5">
    <source>
        <dbReference type="ARBA" id="ARBA00022821"/>
    </source>
</evidence>
<dbReference type="Gene3D" id="1.10.10.10">
    <property type="entry name" value="Winged helix-like DNA-binding domain superfamily/Winged helix DNA-binding domain"/>
    <property type="match status" value="1"/>
</dbReference>
<dbReference type="Gene3D" id="1.10.8.430">
    <property type="entry name" value="Helical domain of apoptotic protease-activating factors"/>
    <property type="match status" value="1"/>
</dbReference>
<dbReference type="InterPro" id="IPR002182">
    <property type="entry name" value="NB-ARC"/>
</dbReference>
<feature type="domain" description="NB-ARC" evidence="8">
    <location>
        <begin position="172"/>
        <end position="337"/>
    </location>
</feature>
<dbReference type="GO" id="GO:0043531">
    <property type="term" value="F:ADP binding"/>
    <property type="evidence" value="ECO:0007669"/>
    <property type="project" value="InterPro"/>
</dbReference>
<dbReference type="InterPro" id="IPR058922">
    <property type="entry name" value="WHD_DRP"/>
</dbReference>
<evidence type="ECO:0000313" key="13">
    <source>
        <dbReference type="Proteomes" id="UP001327560"/>
    </source>
</evidence>
<dbReference type="Gene3D" id="3.80.10.10">
    <property type="entry name" value="Ribonuclease Inhibitor"/>
    <property type="match status" value="1"/>
</dbReference>
<dbReference type="InterPro" id="IPR032675">
    <property type="entry name" value="LRR_dom_sf"/>
</dbReference>
<evidence type="ECO:0000256" key="1">
    <source>
        <dbReference type="ARBA" id="ARBA00008894"/>
    </source>
</evidence>
<evidence type="ECO:0000259" key="11">
    <source>
        <dbReference type="Pfam" id="PF23598"/>
    </source>
</evidence>
<dbReference type="Pfam" id="PF23598">
    <property type="entry name" value="LRR_14"/>
    <property type="match status" value="1"/>
</dbReference>
<name>A0AAQ3Q6Y4_9LILI</name>
<dbReference type="GO" id="GO:0009626">
    <property type="term" value="P:plant-type hypersensitive response"/>
    <property type="evidence" value="ECO:0007669"/>
    <property type="project" value="UniProtKB-ARBA"/>
</dbReference>
<evidence type="ECO:0000256" key="3">
    <source>
        <dbReference type="ARBA" id="ARBA00022737"/>
    </source>
</evidence>
<evidence type="ECO:0000256" key="7">
    <source>
        <dbReference type="SAM" id="Coils"/>
    </source>
</evidence>
<feature type="domain" description="Disease resistance N-terminal" evidence="9">
    <location>
        <begin position="9"/>
        <end position="87"/>
    </location>
</feature>
<gene>
    <name evidence="12" type="ORF">Cni_G07512</name>
</gene>
<evidence type="ECO:0000256" key="6">
    <source>
        <dbReference type="ARBA" id="ARBA00022840"/>
    </source>
</evidence>
<dbReference type="GO" id="GO:0005524">
    <property type="term" value="F:ATP binding"/>
    <property type="evidence" value="ECO:0007669"/>
    <property type="project" value="UniProtKB-KW"/>
</dbReference>
<dbReference type="FunFam" id="1.10.10.10:FF:000322">
    <property type="entry name" value="Probable disease resistance protein At1g63360"/>
    <property type="match status" value="1"/>
</dbReference>
<sequence length="1011" mass="114742">MAIILDALIGTCIETIASFIGDKMVTVLQVRDELETLQRRLERISCVLKDAERRSQDSAINNWLKELKDVVYDSDDILDLCRIEGGKLLLDHPSPSVRPKFPLLTCFTGVHLRHEIGNRIRTLNKRLEEISSDKLMLKLQPVNPDVLHMGVNPRRTSHLIEQDIVGNEINDATEDLVDFLTCKSEMKCSLCTITGMPGIGKTTLAQKVFNDPVIEDMFQVRVWICVSQKFSEIDLLKEIIRGTGMKCGEEMTKAELLPMLRDAVRGKSFLLVLDDVWQADVWVDLLRKPIQSGVANGRILAITRDQNIAYQMGSIRIHEVKLLPVDSGWELLCKKAFVDGGEEEIENLRDVGFKIVAKCKGLPLAIKVVGSLLATKQRSRREWEKVACSDAWSMSKLPKELSEALYLSYEDLPSHLKQCFLYCSLFPEDYVLHKETLVRLWVAEGFVKLQGNAVLEDVAEEYWWELQRRSLLQPQPGVLSLVEKPCVMHDSLRSLAQFLSEDECFCGDANWIKTTSTSKLRRLSVSSKEERVAIPDSVMAKKCLRTLMILKTPPVIENNLLSRLSQLRVLLLNGRGIKIIPDSIGSLIHLRYLDLRKTSISRLPESIEHLSNLLTLNLMDCCHLNSIPQGVTRLHNLRRLGLFNAGLSKLPRGIGRLKHLNDISGFIVGDENNRGEGCDFEELNSLSELRKLSIFNLERASSGGFVLFHKSHLTRLAMLCTPYSSRHQNGLPYTEEDIVKIERVCEELRPPPCLEEELWFGGFFGRVFPSWMMSSLGVSFPYLNRLFLHRCELCQQLPPLGQLPQLKYLHIARANAIVSIGHEFLAHKAQRAASAIVFPKLEVCVIEDMPNWETWSFGKEDAPLESWRQMPRLREMIVGNCPKLSALPGGSQEVDSNQGLVFPALSRLTIDNCPALEYVEKQDALEHLKLVNKSMESLPQWLPPLIQGRRRHRFKLEVFCNLSVLKRCLDGAPDWPIVREIPVANIYSYTTNGRASLHYAKETSYYATINI</sequence>
<dbReference type="InterPro" id="IPR003591">
    <property type="entry name" value="Leu-rich_rpt_typical-subtyp"/>
</dbReference>
<keyword evidence="13" id="KW-1185">Reference proteome</keyword>
<dbReference type="SUPFAM" id="SSF52058">
    <property type="entry name" value="L domain-like"/>
    <property type="match status" value="1"/>
</dbReference>
<accession>A0AAQ3Q6Y4</accession>
<dbReference type="AlphaFoldDB" id="A0AAQ3Q6Y4"/>
<dbReference type="PANTHER" id="PTHR36766">
    <property type="entry name" value="PLANT BROAD-SPECTRUM MILDEW RESISTANCE PROTEIN RPW8"/>
    <property type="match status" value="1"/>
</dbReference>
<keyword evidence="7" id="KW-0175">Coiled coil</keyword>
<evidence type="ECO:0000256" key="2">
    <source>
        <dbReference type="ARBA" id="ARBA00022614"/>
    </source>
</evidence>
<feature type="coiled-coil region" evidence="7">
    <location>
        <begin position="27"/>
        <end position="54"/>
    </location>
</feature>
<dbReference type="InterPro" id="IPR038005">
    <property type="entry name" value="RX-like_CC"/>
</dbReference>
<dbReference type="SUPFAM" id="SSF52540">
    <property type="entry name" value="P-loop containing nucleoside triphosphate hydrolases"/>
    <property type="match status" value="1"/>
</dbReference>
<dbReference type="Pfam" id="PF00931">
    <property type="entry name" value="NB-ARC"/>
    <property type="match status" value="1"/>
</dbReference>
<dbReference type="InterPro" id="IPR055414">
    <property type="entry name" value="LRR_R13L4/SHOC2-like"/>
</dbReference>
<evidence type="ECO:0000256" key="4">
    <source>
        <dbReference type="ARBA" id="ARBA00022741"/>
    </source>
</evidence>
<keyword evidence="6" id="KW-0067">ATP-binding</keyword>
<keyword evidence="4" id="KW-0547">Nucleotide-binding</keyword>
<dbReference type="Gene3D" id="3.40.50.300">
    <property type="entry name" value="P-loop containing nucleotide triphosphate hydrolases"/>
    <property type="match status" value="1"/>
</dbReference>
<evidence type="ECO:0000259" key="8">
    <source>
        <dbReference type="Pfam" id="PF00931"/>
    </source>
</evidence>
<dbReference type="CDD" id="cd14798">
    <property type="entry name" value="RX-CC_like"/>
    <property type="match status" value="1"/>
</dbReference>
<dbReference type="GO" id="GO:0042742">
    <property type="term" value="P:defense response to bacterium"/>
    <property type="evidence" value="ECO:0007669"/>
    <property type="project" value="UniProtKB-ARBA"/>
</dbReference>